<evidence type="ECO:0000256" key="1">
    <source>
        <dbReference type="SAM" id="MobiDB-lite"/>
    </source>
</evidence>
<dbReference type="Proteomes" id="UP001153076">
    <property type="component" value="Unassembled WGS sequence"/>
</dbReference>
<evidence type="ECO:0000313" key="3">
    <source>
        <dbReference type="Proteomes" id="UP001153076"/>
    </source>
</evidence>
<reference evidence="2" key="1">
    <citation type="submission" date="2022-04" db="EMBL/GenBank/DDBJ databases">
        <title>Carnegiea gigantea Genome sequencing and assembly v2.</title>
        <authorList>
            <person name="Copetti D."/>
            <person name="Sanderson M.J."/>
            <person name="Burquez A."/>
            <person name="Wojciechowski M.F."/>
        </authorList>
    </citation>
    <scope>NUCLEOTIDE SEQUENCE</scope>
    <source>
        <strain evidence="2">SGP5-SGP5p</strain>
        <tissue evidence="2">Aerial part</tissue>
    </source>
</reference>
<organism evidence="2 3">
    <name type="scientific">Carnegiea gigantea</name>
    <dbReference type="NCBI Taxonomy" id="171969"/>
    <lineage>
        <taxon>Eukaryota</taxon>
        <taxon>Viridiplantae</taxon>
        <taxon>Streptophyta</taxon>
        <taxon>Embryophyta</taxon>
        <taxon>Tracheophyta</taxon>
        <taxon>Spermatophyta</taxon>
        <taxon>Magnoliopsida</taxon>
        <taxon>eudicotyledons</taxon>
        <taxon>Gunneridae</taxon>
        <taxon>Pentapetalae</taxon>
        <taxon>Caryophyllales</taxon>
        <taxon>Cactineae</taxon>
        <taxon>Cactaceae</taxon>
        <taxon>Cactoideae</taxon>
        <taxon>Echinocereeae</taxon>
        <taxon>Carnegiea</taxon>
    </lineage>
</organism>
<gene>
    <name evidence="2" type="ORF">Cgig2_017527</name>
</gene>
<keyword evidence="3" id="KW-1185">Reference proteome</keyword>
<accession>A0A9Q1K3Z7</accession>
<dbReference type="EMBL" id="JAKOGI010000369">
    <property type="protein sequence ID" value="KAJ8436059.1"/>
    <property type="molecule type" value="Genomic_DNA"/>
</dbReference>
<protein>
    <submittedName>
        <fullName evidence="2">Uncharacterized protein</fullName>
    </submittedName>
</protein>
<proteinExistence type="predicted"/>
<dbReference type="AlphaFoldDB" id="A0A9Q1K3Z7"/>
<comment type="caution">
    <text evidence="2">The sequence shown here is derived from an EMBL/GenBank/DDBJ whole genome shotgun (WGS) entry which is preliminary data.</text>
</comment>
<feature type="region of interest" description="Disordered" evidence="1">
    <location>
        <begin position="1"/>
        <end position="45"/>
    </location>
</feature>
<name>A0A9Q1K3Z7_9CARY</name>
<evidence type="ECO:0000313" key="2">
    <source>
        <dbReference type="EMBL" id="KAJ8436059.1"/>
    </source>
</evidence>
<sequence>MKSAQMAPENQVHTEPLASTHGSPLAPKEPSVAHGSEREPLVGGSNDPIEPYIFGGVEFREKRCKDRWFPTIIHWTTYIVKQRNKDEREFRREHGRVLYLDRVEFIGKRCKDRWFPTGTTNVVKQRNKDEKEFLESMEGVGQLTGNNIIRLFMKEKMNCK</sequence>
<dbReference type="OrthoDB" id="1001981at2759"/>